<organism evidence="1 2">
    <name type="scientific">Cichorium intybus</name>
    <name type="common">Chicory</name>
    <dbReference type="NCBI Taxonomy" id="13427"/>
    <lineage>
        <taxon>Eukaryota</taxon>
        <taxon>Viridiplantae</taxon>
        <taxon>Streptophyta</taxon>
        <taxon>Embryophyta</taxon>
        <taxon>Tracheophyta</taxon>
        <taxon>Spermatophyta</taxon>
        <taxon>Magnoliopsida</taxon>
        <taxon>eudicotyledons</taxon>
        <taxon>Gunneridae</taxon>
        <taxon>Pentapetalae</taxon>
        <taxon>asterids</taxon>
        <taxon>campanulids</taxon>
        <taxon>Asterales</taxon>
        <taxon>Asteraceae</taxon>
        <taxon>Cichorioideae</taxon>
        <taxon>Cichorieae</taxon>
        <taxon>Cichoriinae</taxon>
        <taxon>Cichorium</taxon>
    </lineage>
</organism>
<keyword evidence="2" id="KW-1185">Reference proteome</keyword>
<dbReference type="Proteomes" id="UP001055811">
    <property type="component" value="Linkage Group LG02"/>
</dbReference>
<comment type="caution">
    <text evidence="1">The sequence shown here is derived from an EMBL/GenBank/DDBJ whole genome shotgun (WGS) entry which is preliminary data.</text>
</comment>
<dbReference type="EMBL" id="CM042010">
    <property type="protein sequence ID" value="KAI3779397.1"/>
    <property type="molecule type" value="Genomic_DNA"/>
</dbReference>
<evidence type="ECO:0000313" key="1">
    <source>
        <dbReference type="EMBL" id="KAI3779397.1"/>
    </source>
</evidence>
<name>A0ACB9G9G5_CICIN</name>
<reference evidence="2" key="1">
    <citation type="journal article" date="2022" name="Mol. Ecol. Resour.">
        <title>The genomes of chicory, endive, great burdock and yacon provide insights into Asteraceae palaeo-polyploidization history and plant inulin production.</title>
        <authorList>
            <person name="Fan W."/>
            <person name="Wang S."/>
            <person name="Wang H."/>
            <person name="Wang A."/>
            <person name="Jiang F."/>
            <person name="Liu H."/>
            <person name="Zhao H."/>
            <person name="Xu D."/>
            <person name="Zhang Y."/>
        </authorList>
    </citation>
    <scope>NUCLEOTIDE SEQUENCE [LARGE SCALE GENOMIC DNA]</scope>
    <source>
        <strain evidence="2">cv. Punajuju</strain>
    </source>
</reference>
<gene>
    <name evidence="1" type="ORF">L2E82_09114</name>
</gene>
<protein>
    <submittedName>
        <fullName evidence="1">Uncharacterized protein</fullName>
    </submittedName>
</protein>
<proteinExistence type="predicted"/>
<reference evidence="1 2" key="2">
    <citation type="journal article" date="2022" name="Mol. Ecol. Resour.">
        <title>The genomes of chicory, endive, great burdock and yacon provide insights into Asteraceae paleo-polyploidization history and plant inulin production.</title>
        <authorList>
            <person name="Fan W."/>
            <person name="Wang S."/>
            <person name="Wang H."/>
            <person name="Wang A."/>
            <person name="Jiang F."/>
            <person name="Liu H."/>
            <person name="Zhao H."/>
            <person name="Xu D."/>
            <person name="Zhang Y."/>
        </authorList>
    </citation>
    <scope>NUCLEOTIDE SEQUENCE [LARGE SCALE GENOMIC DNA]</scope>
    <source>
        <strain evidence="2">cv. Punajuju</strain>
        <tissue evidence="1">Leaves</tissue>
    </source>
</reference>
<evidence type="ECO:0000313" key="2">
    <source>
        <dbReference type="Proteomes" id="UP001055811"/>
    </source>
</evidence>
<sequence length="207" mass="23410">MLIQVPVNLMEVVWMSGGSGCEKGRRDKRWSSPCLYEGKKWSITGKHSARVGNPSSDVSSGVCLEKLSIGIVPCHRRRRRAAIAGDRGWPETKWGRSLRWRRVANTRLCTVVDSETTFSSSGRLRARNGKKELQREECREVGRELYAEQLKLLGVRVVSSEKTSCRRRGSWLAGDERGPKSEVASSGQYQIVHGRGFRNNVFFLWQA</sequence>
<accession>A0ACB9G9G5</accession>